<dbReference type="Proteomes" id="UP001165580">
    <property type="component" value="Unassembled WGS sequence"/>
</dbReference>
<reference evidence="2" key="1">
    <citation type="submission" date="2022-08" db="EMBL/GenBank/DDBJ databases">
        <authorList>
            <person name="Deng Y."/>
            <person name="Han X.-F."/>
            <person name="Zhang Y.-Q."/>
        </authorList>
    </citation>
    <scope>NUCLEOTIDE SEQUENCE</scope>
    <source>
        <strain evidence="2">CPCC 205716</strain>
    </source>
</reference>
<dbReference type="PANTHER" id="PTHR35332">
    <property type="entry name" value="REGULATION OF ENOLASE PROTEIN 1"/>
    <property type="match status" value="1"/>
</dbReference>
<evidence type="ECO:0000313" key="3">
    <source>
        <dbReference type="Proteomes" id="UP001165580"/>
    </source>
</evidence>
<dbReference type="Pfam" id="PF07081">
    <property type="entry name" value="DUF1349"/>
    <property type="match status" value="1"/>
</dbReference>
<feature type="region of interest" description="Disordered" evidence="1">
    <location>
        <begin position="1"/>
        <end position="21"/>
    </location>
</feature>
<dbReference type="InterPro" id="IPR009784">
    <property type="entry name" value="DUF1349"/>
</dbReference>
<accession>A0ABT2GIC2</accession>
<dbReference type="Gene3D" id="2.60.120.200">
    <property type="match status" value="1"/>
</dbReference>
<comment type="caution">
    <text evidence="2">The sequence shown here is derived from an EMBL/GenBank/DDBJ whole genome shotgun (WGS) entry which is preliminary data.</text>
</comment>
<dbReference type="PANTHER" id="PTHR35332:SF2">
    <property type="entry name" value="REGULATION OF ENOLASE PROTEIN 1"/>
    <property type="match status" value="1"/>
</dbReference>
<dbReference type="RefSeq" id="WP_259487477.1">
    <property type="nucleotide sequence ID" value="NZ_JANTEZ010000007.1"/>
</dbReference>
<evidence type="ECO:0000256" key="1">
    <source>
        <dbReference type="SAM" id="MobiDB-lite"/>
    </source>
</evidence>
<organism evidence="2 3">
    <name type="scientific">Herbiconiux gentiana</name>
    <dbReference type="NCBI Taxonomy" id="2970912"/>
    <lineage>
        <taxon>Bacteria</taxon>
        <taxon>Bacillati</taxon>
        <taxon>Actinomycetota</taxon>
        <taxon>Actinomycetes</taxon>
        <taxon>Micrococcales</taxon>
        <taxon>Microbacteriaceae</taxon>
        <taxon>Herbiconiux</taxon>
    </lineage>
</organism>
<evidence type="ECO:0000313" key="2">
    <source>
        <dbReference type="EMBL" id="MCS5715974.1"/>
    </source>
</evidence>
<sequence length="195" mass="20807">MSDGTSIPWSDGSWTHPPVSAEEEGGALVVTAVEGSDAWRETYYGFVHDSEHGLLAPFAVGEAMEVEFDADFAEQFDQAGVFVRASVDRWVKAGVEFADGLLQLGAVVTDGRSDWSVAPVQTWLGRRVLVRVSRGPDALIVRAGVDGGPLQFVRVLPFDGALSAAAGPHLAAPSRPGLAVRFHAWRRTAAEASLH</sequence>
<dbReference type="EMBL" id="JANTEZ010000007">
    <property type="protein sequence ID" value="MCS5715974.1"/>
    <property type="molecule type" value="Genomic_DNA"/>
</dbReference>
<protein>
    <submittedName>
        <fullName evidence="2">DUF1349 domain-containing protein</fullName>
    </submittedName>
</protein>
<name>A0ABT2GIC2_9MICO</name>
<keyword evidence="3" id="KW-1185">Reference proteome</keyword>
<dbReference type="InterPro" id="IPR013320">
    <property type="entry name" value="ConA-like_dom_sf"/>
</dbReference>
<gene>
    <name evidence="2" type="ORF">NVV95_15625</name>
</gene>
<dbReference type="SUPFAM" id="SSF49899">
    <property type="entry name" value="Concanavalin A-like lectins/glucanases"/>
    <property type="match status" value="1"/>
</dbReference>
<proteinExistence type="predicted"/>